<comment type="caution">
    <text evidence="9">The sequence shown here is derived from an EMBL/GenBank/DDBJ whole genome shotgun (WGS) entry which is preliminary data.</text>
</comment>
<comment type="catalytic activity">
    <reaction evidence="7">
        <text>D-glycero-beta-D-manno-heptose 1-phosphate + ATP + H(+) = ADP-D-glycero-beta-D-manno-heptose + diphosphate</text>
        <dbReference type="Rhea" id="RHEA:27465"/>
        <dbReference type="ChEBI" id="CHEBI:15378"/>
        <dbReference type="ChEBI" id="CHEBI:30616"/>
        <dbReference type="ChEBI" id="CHEBI:33019"/>
        <dbReference type="ChEBI" id="CHEBI:59967"/>
        <dbReference type="ChEBI" id="CHEBI:61593"/>
        <dbReference type="EC" id="2.7.7.70"/>
    </reaction>
</comment>
<dbReference type="InterPro" id="IPR004821">
    <property type="entry name" value="Cyt_trans-like"/>
</dbReference>
<dbReference type="PANTHER" id="PTHR43793">
    <property type="entry name" value="FAD SYNTHASE"/>
    <property type="match status" value="1"/>
</dbReference>
<dbReference type="Gene3D" id="3.40.50.620">
    <property type="entry name" value="HUPs"/>
    <property type="match status" value="1"/>
</dbReference>
<organism evidence="9 10">
    <name type="scientific">Calditerrivibrio nitroreducens</name>
    <dbReference type="NCBI Taxonomy" id="477976"/>
    <lineage>
        <taxon>Bacteria</taxon>
        <taxon>Pseudomonadati</taxon>
        <taxon>Deferribacterota</taxon>
        <taxon>Deferribacteres</taxon>
        <taxon>Deferribacterales</taxon>
        <taxon>Calditerrivibrionaceae</taxon>
    </lineage>
</organism>
<dbReference type="InterPro" id="IPR011914">
    <property type="entry name" value="RfaE_dom_II"/>
</dbReference>
<reference evidence="9 10" key="1">
    <citation type="submission" date="2018-01" db="EMBL/GenBank/DDBJ databases">
        <title>Metagenomic assembled genomes from two thermal pools in the Uzon Caldera, Kamchatka, Russia.</title>
        <authorList>
            <person name="Wilkins L."/>
            <person name="Ettinger C."/>
        </authorList>
    </citation>
    <scope>NUCLEOTIDE SEQUENCE [LARGE SCALE GENOMIC DNA]</scope>
    <source>
        <strain evidence="9">ZAV-05</strain>
    </source>
</reference>
<dbReference type="EMBL" id="PNIN01000072">
    <property type="protein sequence ID" value="PMP69436.1"/>
    <property type="molecule type" value="Genomic_DNA"/>
</dbReference>
<dbReference type="NCBIfam" id="TIGR02199">
    <property type="entry name" value="rfaE_dom_II"/>
    <property type="match status" value="1"/>
</dbReference>
<keyword evidence="4" id="KW-0547">Nucleotide-binding</keyword>
<keyword evidence="5" id="KW-0067">ATP-binding</keyword>
<feature type="domain" description="Cytidyltransferase-like" evidence="8">
    <location>
        <begin position="24"/>
        <end position="118"/>
    </location>
</feature>
<keyword evidence="6" id="KW-0119">Carbohydrate metabolism</keyword>
<protein>
    <recommendedName>
        <fullName evidence="1">D-glycero-beta-D-manno-heptose 1-phosphate adenylyltransferase</fullName>
        <ecNumber evidence="1">2.7.7.70</ecNumber>
    </recommendedName>
</protein>
<dbReference type="InterPro" id="IPR014729">
    <property type="entry name" value="Rossmann-like_a/b/a_fold"/>
</dbReference>
<evidence type="ECO:0000256" key="5">
    <source>
        <dbReference type="ARBA" id="ARBA00022840"/>
    </source>
</evidence>
<sequence>MAIIDRNDVKPFFSILRKEQKIVFTNGCFDILHIGHIKYLTEAKRLGDILVVGVNSDESVKRLKGEKRPINNLSERMYMLDALKSVDFVTYFEEDTPYNLIKDIMPHFLVKGGDWKVDQIVGSDIVLSNGGDVLSLNFEEGFATTNIIEEIIKRYCDN</sequence>
<evidence type="ECO:0000259" key="8">
    <source>
        <dbReference type="Pfam" id="PF01467"/>
    </source>
</evidence>
<dbReference type="EC" id="2.7.7.70" evidence="1"/>
<dbReference type="InterPro" id="IPR050385">
    <property type="entry name" value="Archaeal_FAD_synthase"/>
</dbReference>
<name>A0A2J6WGE7_9BACT</name>
<evidence type="ECO:0000256" key="3">
    <source>
        <dbReference type="ARBA" id="ARBA00022695"/>
    </source>
</evidence>
<keyword evidence="2 9" id="KW-0808">Transferase</keyword>
<dbReference type="RefSeq" id="WP_424604893.1">
    <property type="nucleotide sequence ID" value="NZ_JBNAVA010000002.1"/>
</dbReference>
<dbReference type="SUPFAM" id="SSF52374">
    <property type="entry name" value="Nucleotidylyl transferase"/>
    <property type="match status" value="1"/>
</dbReference>
<accession>A0A2J6WGE7</accession>
<dbReference type="GO" id="GO:0016779">
    <property type="term" value="F:nucleotidyltransferase activity"/>
    <property type="evidence" value="ECO:0007669"/>
    <property type="project" value="UniProtKB-KW"/>
</dbReference>
<evidence type="ECO:0000256" key="4">
    <source>
        <dbReference type="ARBA" id="ARBA00022741"/>
    </source>
</evidence>
<dbReference type="GO" id="GO:0005975">
    <property type="term" value="P:carbohydrate metabolic process"/>
    <property type="evidence" value="ECO:0007669"/>
    <property type="project" value="InterPro"/>
</dbReference>
<gene>
    <name evidence="9" type="primary">rfaE2</name>
    <name evidence="9" type="ORF">C0187_07020</name>
</gene>
<dbReference type="AlphaFoldDB" id="A0A2J6WGE7"/>
<keyword evidence="3 9" id="KW-0548">Nucleotidyltransferase</keyword>
<evidence type="ECO:0000313" key="9">
    <source>
        <dbReference type="EMBL" id="PMP69436.1"/>
    </source>
</evidence>
<evidence type="ECO:0000313" key="10">
    <source>
        <dbReference type="Proteomes" id="UP000242881"/>
    </source>
</evidence>
<dbReference type="Proteomes" id="UP000242881">
    <property type="component" value="Unassembled WGS sequence"/>
</dbReference>
<dbReference type="Pfam" id="PF01467">
    <property type="entry name" value="CTP_transf_like"/>
    <property type="match status" value="1"/>
</dbReference>
<dbReference type="GO" id="GO:0005524">
    <property type="term" value="F:ATP binding"/>
    <property type="evidence" value="ECO:0007669"/>
    <property type="project" value="UniProtKB-KW"/>
</dbReference>
<evidence type="ECO:0000256" key="6">
    <source>
        <dbReference type="ARBA" id="ARBA00023277"/>
    </source>
</evidence>
<dbReference type="PANTHER" id="PTHR43793:SF2">
    <property type="entry name" value="BIFUNCTIONAL PROTEIN HLDE"/>
    <property type="match status" value="1"/>
</dbReference>
<evidence type="ECO:0000256" key="7">
    <source>
        <dbReference type="ARBA" id="ARBA00047428"/>
    </source>
</evidence>
<proteinExistence type="predicted"/>
<dbReference type="NCBIfam" id="TIGR00125">
    <property type="entry name" value="cyt_tran_rel"/>
    <property type="match status" value="1"/>
</dbReference>
<evidence type="ECO:0000256" key="2">
    <source>
        <dbReference type="ARBA" id="ARBA00022679"/>
    </source>
</evidence>
<dbReference type="GO" id="GO:0016773">
    <property type="term" value="F:phosphotransferase activity, alcohol group as acceptor"/>
    <property type="evidence" value="ECO:0007669"/>
    <property type="project" value="InterPro"/>
</dbReference>
<evidence type="ECO:0000256" key="1">
    <source>
        <dbReference type="ARBA" id="ARBA00012519"/>
    </source>
</evidence>